<dbReference type="Gene3D" id="3.30.300.30">
    <property type="match status" value="1"/>
</dbReference>
<evidence type="ECO:0000259" key="3">
    <source>
        <dbReference type="Pfam" id="PF00501"/>
    </source>
</evidence>
<dbReference type="SUPFAM" id="SSF56801">
    <property type="entry name" value="Acetyl-CoA synthetase-like"/>
    <property type="match status" value="1"/>
</dbReference>
<feature type="domain" description="AMP-dependent synthetase/ligase" evidence="3">
    <location>
        <begin position="28"/>
        <end position="421"/>
    </location>
</feature>
<evidence type="ECO:0000256" key="1">
    <source>
        <dbReference type="ARBA" id="ARBA00006432"/>
    </source>
</evidence>
<dbReference type="InterPro" id="IPR000873">
    <property type="entry name" value="AMP-dep_synth/lig_dom"/>
</dbReference>
<reference evidence="5 6" key="1">
    <citation type="submission" date="2020-08" db="EMBL/GenBank/DDBJ databases">
        <title>Bridging the membrane lipid divide: bacteria of the FCB group superphylum have the potential to synthesize archaeal ether lipids.</title>
        <authorList>
            <person name="Villanueva L."/>
            <person name="Von Meijenfeldt F.A.B."/>
            <person name="Westbye A.B."/>
            <person name="Yadav S."/>
            <person name="Hopmans E.C."/>
            <person name="Dutilh B.E."/>
            <person name="Sinninghe Damste J.S."/>
        </authorList>
    </citation>
    <scope>NUCLEOTIDE SEQUENCE [LARGE SCALE GENOMIC DNA]</scope>
    <source>
        <strain evidence="5">NIOZ-UU36</strain>
    </source>
</reference>
<dbReference type="AlphaFoldDB" id="A0A8J6TF91"/>
<dbReference type="CDD" id="cd05936">
    <property type="entry name" value="FC-FACS_FadD_like"/>
    <property type="match status" value="1"/>
</dbReference>
<dbReference type="PANTHER" id="PTHR43767:SF12">
    <property type="entry name" value="AMP-DEPENDENT SYNTHETASE AND LIGASE"/>
    <property type="match status" value="1"/>
</dbReference>
<dbReference type="FunFam" id="3.30.300.30:FF:000008">
    <property type="entry name" value="2,3-dihydroxybenzoate-AMP ligase"/>
    <property type="match status" value="1"/>
</dbReference>
<dbReference type="PANTHER" id="PTHR43767">
    <property type="entry name" value="LONG-CHAIN-FATTY-ACID--COA LIGASE"/>
    <property type="match status" value="1"/>
</dbReference>
<evidence type="ECO:0000313" key="5">
    <source>
        <dbReference type="EMBL" id="MBC8336116.1"/>
    </source>
</evidence>
<accession>A0A8J6TF91</accession>
<evidence type="ECO:0000313" key="6">
    <source>
        <dbReference type="Proteomes" id="UP000614469"/>
    </source>
</evidence>
<dbReference type="GO" id="GO:0016877">
    <property type="term" value="F:ligase activity, forming carbon-sulfur bonds"/>
    <property type="evidence" value="ECO:0007669"/>
    <property type="project" value="UniProtKB-ARBA"/>
</dbReference>
<dbReference type="PROSITE" id="PS00455">
    <property type="entry name" value="AMP_BINDING"/>
    <property type="match status" value="1"/>
</dbReference>
<dbReference type="Proteomes" id="UP000614469">
    <property type="component" value="Unassembled WGS sequence"/>
</dbReference>
<dbReference type="InterPro" id="IPR020845">
    <property type="entry name" value="AMP-binding_CS"/>
</dbReference>
<dbReference type="Gene3D" id="3.40.50.12780">
    <property type="entry name" value="N-terminal domain of ligase-like"/>
    <property type="match status" value="1"/>
</dbReference>
<dbReference type="InterPro" id="IPR042099">
    <property type="entry name" value="ANL_N_sf"/>
</dbReference>
<comment type="similarity">
    <text evidence="1">Belongs to the ATP-dependent AMP-binding enzyme family.</text>
</comment>
<dbReference type="Pfam" id="PF13193">
    <property type="entry name" value="AMP-binding_C"/>
    <property type="match status" value="1"/>
</dbReference>
<dbReference type="Pfam" id="PF00501">
    <property type="entry name" value="AMP-binding"/>
    <property type="match status" value="1"/>
</dbReference>
<protein>
    <submittedName>
        <fullName evidence="5">Long-chain fatty acid--CoA ligase</fullName>
    </submittedName>
</protein>
<feature type="domain" description="AMP-binding enzyme C-terminal" evidence="4">
    <location>
        <begin position="475"/>
        <end position="550"/>
    </location>
</feature>
<dbReference type="InterPro" id="IPR025110">
    <property type="entry name" value="AMP-bd_C"/>
</dbReference>
<dbReference type="InterPro" id="IPR050237">
    <property type="entry name" value="ATP-dep_AMP-bd_enzyme"/>
</dbReference>
<organism evidence="5 6">
    <name type="scientific">Candidatus Desulfolinea nitratireducens</name>
    <dbReference type="NCBI Taxonomy" id="2841698"/>
    <lineage>
        <taxon>Bacteria</taxon>
        <taxon>Bacillati</taxon>
        <taxon>Chloroflexota</taxon>
        <taxon>Anaerolineae</taxon>
        <taxon>Anaerolineales</taxon>
        <taxon>Anaerolineales incertae sedis</taxon>
        <taxon>Candidatus Desulfolinea</taxon>
    </lineage>
</organism>
<dbReference type="EMBL" id="JACNJN010000140">
    <property type="protein sequence ID" value="MBC8336116.1"/>
    <property type="molecule type" value="Genomic_DNA"/>
</dbReference>
<keyword evidence="2 5" id="KW-0436">Ligase</keyword>
<evidence type="ECO:0000256" key="2">
    <source>
        <dbReference type="ARBA" id="ARBA00022598"/>
    </source>
</evidence>
<gene>
    <name evidence="5" type="ORF">H8E29_12680</name>
</gene>
<proteinExistence type="inferred from homology"/>
<evidence type="ECO:0000259" key="4">
    <source>
        <dbReference type="Pfam" id="PF13193"/>
    </source>
</evidence>
<sequence>MENVWLKNYDVGVPQNIDYPQKPLFHFLEDAAQKYPDKACTIFKGAEVTYKEMDEITDTLAGALADLGVKKGDRVGIFMPNTPQFVMAYYGVLKAGGVVVASNPLYTASEIAHQAKDAGIEIMLVMSNFYQTVKSAQDQTNVKTIIVTNLKETLPALTRVLFTLAVEKKGGHRIEGGLAEGDIWMKDLLEKYQPSDRPKLDIGPDDSCLFQYSGGTTGVPKAAVALHRNIVANSLQIAKWMTNLEIGKEVVLMAIPLFHVYGMVAGMNFGFATGSTLVMVPNPRDLKDVLDNISKYRASIFPAVPTLYNAINNHPDVLAGKYDLSSIKACISGSAALMRETKDKFEELTGGKVSEGYGLSEAPTASHCNPLAGVNKTGSIGMPLPDVDCRIVSLDDGETEVAIGEIGEIILKGPQVMHGYHNMPTETANALREWNGGTWLYTGDIARMDEDGYFYIVDRKKELIKPGGFQVWPREVEEAISDHPKVLEVGVAGIPDPYRGETVKAWVVVKPGETLTEEEIKEFSREKLAKYKVPSHVEFRDELPKTTVGKILRRELVRQHKETEG</sequence>
<dbReference type="InterPro" id="IPR045851">
    <property type="entry name" value="AMP-bd_C_sf"/>
</dbReference>
<name>A0A8J6TF91_9CHLR</name>
<comment type="caution">
    <text evidence="5">The sequence shown here is derived from an EMBL/GenBank/DDBJ whole genome shotgun (WGS) entry which is preliminary data.</text>
</comment>